<gene>
    <name evidence="1" type="ORF">AFULGI_00017330</name>
</gene>
<dbReference type="HOGENOM" id="CLU_3302532_0_0_2"/>
<protein>
    <submittedName>
        <fullName evidence="1">Uncharacterized protein</fullName>
    </submittedName>
</protein>
<evidence type="ECO:0000313" key="2">
    <source>
        <dbReference type="Proteomes" id="UP000028501"/>
    </source>
</evidence>
<dbReference type="AlphaFoldDB" id="A0A075WFC2"/>
<dbReference type="KEGG" id="afg:AFULGI_00017330"/>
<proteinExistence type="predicted"/>
<reference evidence="1 2" key="1">
    <citation type="submission" date="2013-07" db="EMBL/GenBank/DDBJ databases">
        <title>Genome of Archaeoglobus fulgidus.</title>
        <authorList>
            <person name="Fiebig A."/>
            <person name="Birkeland N.-K."/>
        </authorList>
    </citation>
    <scope>NUCLEOTIDE SEQUENCE [LARGE SCALE GENOMIC DNA]</scope>
    <source>
        <strain evidence="1 2">DSM 8774</strain>
    </source>
</reference>
<accession>A0A075WFC2</accession>
<dbReference type="Proteomes" id="UP000028501">
    <property type="component" value="Chromosome"/>
</dbReference>
<dbReference type="EMBL" id="CP006577">
    <property type="protein sequence ID" value="AIG98492.1"/>
    <property type="molecule type" value="Genomic_DNA"/>
</dbReference>
<name>A0A075WFC2_ARCFL</name>
<organism evidence="1 2">
    <name type="scientific">Archaeoglobus fulgidus DSM 8774</name>
    <dbReference type="NCBI Taxonomy" id="1344584"/>
    <lineage>
        <taxon>Archaea</taxon>
        <taxon>Methanobacteriati</taxon>
        <taxon>Methanobacteriota</taxon>
        <taxon>Archaeoglobi</taxon>
        <taxon>Archaeoglobales</taxon>
        <taxon>Archaeoglobaceae</taxon>
        <taxon>Archaeoglobus</taxon>
    </lineage>
</organism>
<sequence length="39" mass="4328">MKAGKSLKEFSGKFSKETAEAVISIRLTGKLRRNSDDMP</sequence>
<evidence type="ECO:0000313" key="1">
    <source>
        <dbReference type="EMBL" id="AIG98492.1"/>
    </source>
</evidence>